<evidence type="ECO:0000313" key="3">
    <source>
        <dbReference type="Proteomes" id="UP001295740"/>
    </source>
</evidence>
<sequence length="82" mass="8929">MPSATNQAGHNSDAPPTLNGNVNHPPHGNIRNQQCLQHHRIETFISGPDSTPRPSSRGPTNIQAAHRERVAAELDAITRRLP</sequence>
<proteinExistence type="predicted"/>
<comment type="caution">
    <text evidence="2">The sequence shown here is derived from an EMBL/GenBank/DDBJ whole genome shotgun (WGS) entry which is preliminary data.</text>
</comment>
<name>A0AAI8VX82_9PEZI</name>
<feature type="compositionally biased region" description="Polar residues" evidence="1">
    <location>
        <begin position="1"/>
        <end position="10"/>
    </location>
</feature>
<evidence type="ECO:0000256" key="1">
    <source>
        <dbReference type="SAM" id="MobiDB-lite"/>
    </source>
</evidence>
<dbReference type="EMBL" id="CAUWAG010000020">
    <property type="protein sequence ID" value="CAJ2512736.1"/>
    <property type="molecule type" value="Genomic_DNA"/>
</dbReference>
<evidence type="ECO:0000313" key="2">
    <source>
        <dbReference type="EMBL" id="CAJ2512736.1"/>
    </source>
</evidence>
<protein>
    <submittedName>
        <fullName evidence="2">Uu.00g008550.m01.CDS01</fullName>
    </submittedName>
</protein>
<accession>A0AAI8VX82</accession>
<feature type="compositionally biased region" description="Polar residues" evidence="1">
    <location>
        <begin position="48"/>
        <end position="63"/>
    </location>
</feature>
<dbReference type="AlphaFoldDB" id="A0AAI8VX82"/>
<organism evidence="2 3">
    <name type="scientific">Anthostomella pinea</name>
    <dbReference type="NCBI Taxonomy" id="933095"/>
    <lineage>
        <taxon>Eukaryota</taxon>
        <taxon>Fungi</taxon>
        <taxon>Dikarya</taxon>
        <taxon>Ascomycota</taxon>
        <taxon>Pezizomycotina</taxon>
        <taxon>Sordariomycetes</taxon>
        <taxon>Xylariomycetidae</taxon>
        <taxon>Xylariales</taxon>
        <taxon>Xylariaceae</taxon>
        <taxon>Anthostomella</taxon>
    </lineage>
</organism>
<reference evidence="2" key="1">
    <citation type="submission" date="2023-10" db="EMBL/GenBank/DDBJ databases">
        <authorList>
            <person name="Hackl T."/>
        </authorList>
    </citation>
    <scope>NUCLEOTIDE SEQUENCE</scope>
</reference>
<keyword evidence="3" id="KW-1185">Reference proteome</keyword>
<feature type="region of interest" description="Disordered" evidence="1">
    <location>
        <begin position="1"/>
        <end position="67"/>
    </location>
</feature>
<gene>
    <name evidence="2" type="ORF">KHLLAP_LOCUS13204</name>
</gene>
<dbReference type="Proteomes" id="UP001295740">
    <property type="component" value="Unassembled WGS sequence"/>
</dbReference>